<comment type="caution">
    <text evidence="2">The sequence shown here is derived from an EMBL/GenBank/DDBJ whole genome shotgun (WGS) entry which is preliminary data.</text>
</comment>
<evidence type="ECO:0000313" key="2">
    <source>
        <dbReference type="EMBL" id="KAK0610747.1"/>
    </source>
</evidence>
<name>A0AA39TH39_9PEZI</name>
<keyword evidence="1" id="KW-0732">Signal</keyword>
<dbReference type="Gene3D" id="2.40.160.20">
    <property type="match status" value="1"/>
</dbReference>
<dbReference type="AlphaFoldDB" id="A0AA39TH39"/>
<feature type="chain" id="PRO_5041296933" evidence="1">
    <location>
        <begin position="18"/>
        <end position="182"/>
    </location>
</feature>
<dbReference type="EMBL" id="JAULSU010000007">
    <property type="protein sequence ID" value="KAK0610747.1"/>
    <property type="molecule type" value="Genomic_DNA"/>
</dbReference>
<dbReference type="InterPro" id="IPR020915">
    <property type="entry name" value="UPF0311"/>
</dbReference>
<evidence type="ECO:0000313" key="3">
    <source>
        <dbReference type="Proteomes" id="UP001175000"/>
    </source>
</evidence>
<dbReference type="PANTHER" id="PTHR37315:SF1">
    <property type="entry name" value="UPF0311 PROTEIN BLR7842"/>
    <property type="match status" value="1"/>
</dbReference>
<keyword evidence="3" id="KW-1185">Reference proteome</keyword>
<sequence>MKLSAAVAFASTTLAIAQLTEDVVLPPPTLTKDFRLECDLNPKLAMGEGPGGTLWNWISFTGGRWNATWGNGTIELGGHDYQYVLPELAAKLDTRYLLKTADSTPAYIQIKTDGWRTGPLDVLQALNDPVRADNVDPSKYKFRLYINMNTGDPRYNHVNTTMWVASGMRKGAKVIYDAYRIG</sequence>
<dbReference type="PANTHER" id="PTHR37315">
    <property type="entry name" value="UPF0311 PROTEIN BLR7842"/>
    <property type="match status" value="1"/>
</dbReference>
<reference evidence="2" key="1">
    <citation type="submission" date="2023-06" db="EMBL/GenBank/DDBJ databases">
        <title>Genome-scale phylogeny and comparative genomics of the fungal order Sordariales.</title>
        <authorList>
            <consortium name="Lawrence Berkeley National Laboratory"/>
            <person name="Hensen N."/>
            <person name="Bonometti L."/>
            <person name="Westerberg I."/>
            <person name="Brannstrom I.O."/>
            <person name="Guillou S."/>
            <person name="Cros-Aarteil S."/>
            <person name="Calhoun S."/>
            <person name="Haridas S."/>
            <person name="Kuo A."/>
            <person name="Mondo S."/>
            <person name="Pangilinan J."/>
            <person name="Riley R."/>
            <person name="Labutti K."/>
            <person name="Andreopoulos B."/>
            <person name="Lipzen A."/>
            <person name="Chen C."/>
            <person name="Yanf M."/>
            <person name="Daum C."/>
            <person name="Ng V."/>
            <person name="Clum A."/>
            <person name="Steindorff A."/>
            <person name="Ohm R."/>
            <person name="Martin F."/>
            <person name="Silar P."/>
            <person name="Natvig D."/>
            <person name="Lalanne C."/>
            <person name="Gautier V."/>
            <person name="Ament-Velasquez S.L."/>
            <person name="Kruys A."/>
            <person name="Hutchinson M.I."/>
            <person name="Powell A.J."/>
            <person name="Barry K."/>
            <person name="Miller A.N."/>
            <person name="Grigoriev I.V."/>
            <person name="Debuchy R."/>
            <person name="Gladieux P."/>
            <person name="Thoren M.H."/>
            <person name="Johannesson H."/>
        </authorList>
    </citation>
    <scope>NUCLEOTIDE SEQUENCE</scope>
    <source>
        <strain evidence="2">CBS 606.72</strain>
    </source>
</reference>
<proteinExistence type="predicted"/>
<evidence type="ECO:0000256" key="1">
    <source>
        <dbReference type="SAM" id="SignalP"/>
    </source>
</evidence>
<feature type="signal peptide" evidence="1">
    <location>
        <begin position="1"/>
        <end position="17"/>
    </location>
</feature>
<organism evidence="2 3">
    <name type="scientific">Immersiella caudata</name>
    <dbReference type="NCBI Taxonomy" id="314043"/>
    <lineage>
        <taxon>Eukaryota</taxon>
        <taxon>Fungi</taxon>
        <taxon>Dikarya</taxon>
        <taxon>Ascomycota</taxon>
        <taxon>Pezizomycotina</taxon>
        <taxon>Sordariomycetes</taxon>
        <taxon>Sordariomycetidae</taxon>
        <taxon>Sordariales</taxon>
        <taxon>Lasiosphaeriaceae</taxon>
        <taxon>Immersiella</taxon>
    </lineage>
</organism>
<dbReference type="Pfam" id="PF11578">
    <property type="entry name" value="DUF3237"/>
    <property type="match status" value="1"/>
</dbReference>
<protein>
    <submittedName>
        <fullName evidence="2">Uncharacterized protein</fullName>
    </submittedName>
</protein>
<accession>A0AA39TH39</accession>
<gene>
    <name evidence="2" type="ORF">B0T14DRAFT_570683</name>
</gene>
<dbReference type="Proteomes" id="UP001175000">
    <property type="component" value="Unassembled WGS sequence"/>
</dbReference>